<dbReference type="GO" id="GO:0015697">
    <property type="term" value="P:quaternary ammonium group transport"/>
    <property type="evidence" value="ECO:0007669"/>
    <property type="project" value="UniProtKB-ARBA"/>
</dbReference>
<dbReference type="Pfam" id="PF00005">
    <property type="entry name" value="ABC_tran"/>
    <property type="match status" value="1"/>
</dbReference>
<dbReference type="InterPro" id="IPR003593">
    <property type="entry name" value="AAA+_ATPase"/>
</dbReference>
<dbReference type="GO" id="GO:0005524">
    <property type="term" value="F:ATP binding"/>
    <property type="evidence" value="ECO:0007669"/>
    <property type="project" value="UniProtKB-KW"/>
</dbReference>
<dbReference type="InterPro" id="IPR013611">
    <property type="entry name" value="Transp-assoc_OB_typ2"/>
</dbReference>
<dbReference type="SUPFAM" id="SSF52540">
    <property type="entry name" value="P-loop containing nucleoside triphosphate hydrolases"/>
    <property type="match status" value="1"/>
</dbReference>
<comment type="caution">
    <text evidence="7">The sequence shown here is derived from an EMBL/GenBank/DDBJ whole genome shotgun (WGS) entry which is preliminary data.</text>
</comment>
<dbReference type="EMBL" id="FCNW02000072">
    <property type="protein sequence ID" value="SAL65960.1"/>
    <property type="molecule type" value="Genomic_DNA"/>
</dbReference>
<dbReference type="SMART" id="SM00382">
    <property type="entry name" value="AAA"/>
    <property type="match status" value="1"/>
</dbReference>
<keyword evidence="3" id="KW-0997">Cell inner membrane</keyword>
<gene>
    <name evidence="7" type="ORF">AWB65_06265</name>
</gene>
<reference evidence="7" key="1">
    <citation type="submission" date="2016-01" db="EMBL/GenBank/DDBJ databases">
        <authorList>
            <person name="Peeters C."/>
        </authorList>
    </citation>
    <scope>NUCLEOTIDE SEQUENCE [LARGE SCALE GENOMIC DNA]</scope>
    <source>
        <strain evidence="7">LMG 22934</strain>
    </source>
</reference>
<dbReference type="SUPFAM" id="SSF50331">
    <property type="entry name" value="MOP-like"/>
    <property type="match status" value="1"/>
</dbReference>
<evidence type="ECO:0000313" key="7">
    <source>
        <dbReference type="EMBL" id="SAL65960.1"/>
    </source>
</evidence>
<keyword evidence="1" id="KW-0813">Transport</keyword>
<dbReference type="Gene3D" id="3.40.50.300">
    <property type="entry name" value="P-loop containing nucleotide triphosphate hydrolases"/>
    <property type="match status" value="1"/>
</dbReference>
<keyword evidence="3" id="KW-0472">Membrane</keyword>
<dbReference type="Pfam" id="PF08402">
    <property type="entry name" value="TOBE_2"/>
    <property type="match status" value="1"/>
</dbReference>
<keyword evidence="4" id="KW-0547">Nucleotide-binding</keyword>
<dbReference type="PANTHER" id="PTHR42781:SF4">
    <property type="entry name" value="SPERMIDINE_PUTRESCINE IMPORT ATP-BINDING PROTEIN POTA"/>
    <property type="match status" value="1"/>
</dbReference>
<dbReference type="Gene3D" id="2.40.50.100">
    <property type="match status" value="1"/>
</dbReference>
<name>A0A158JCC7_9BURK</name>
<dbReference type="Proteomes" id="UP000054977">
    <property type="component" value="Unassembled WGS sequence"/>
</dbReference>
<dbReference type="InterPro" id="IPR003439">
    <property type="entry name" value="ABC_transporter-like_ATP-bd"/>
</dbReference>
<dbReference type="OrthoDB" id="5298774at2"/>
<accession>A0A158JCC7</accession>
<dbReference type="GO" id="GO:0022857">
    <property type="term" value="F:transmembrane transporter activity"/>
    <property type="evidence" value="ECO:0007669"/>
    <property type="project" value="InterPro"/>
</dbReference>
<sequence>MSAPFLQIQRLRKTYDKVVAIDQVSLDIKKGEFMTFLGPSGSGKSTTLYIVAGFQSPTEGRVLLDGKSLLSVAPNRRNIGMVFQRYTLFPHLTVGENVAFPLRVRRLPDAQIKSTVERMLKLVHLGDCRDRMPGQLSGGMQQRVAIARALAYDPPVLLMDEPLSALDKKLREELQFELRRIHQETGVTILYVTHDQEEALRLSDRIAVFNKGRIEQIGTGEDLYAKPESKFVASFIGNSNFLPVKLEGSNGAAQAVFPNGRPIEVGGFEHSLNSGDNGALMLRPEQIRIHWQAEGARGEGLPVTVRDVTYLGDTMHYAVSTPWDQEIDVRTSIGARETNLSIGARAWLDWDRVSGRIFPA</sequence>
<dbReference type="PANTHER" id="PTHR42781">
    <property type="entry name" value="SPERMIDINE/PUTRESCINE IMPORT ATP-BINDING PROTEIN POTA"/>
    <property type="match status" value="1"/>
</dbReference>
<dbReference type="RefSeq" id="WP_087670791.1">
    <property type="nucleotide sequence ID" value="NZ_FCNW02000072.1"/>
</dbReference>
<evidence type="ECO:0000256" key="1">
    <source>
        <dbReference type="ARBA" id="ARBA00022448"/>
    </source>
</evidence>
<organism evidence="7 8">
    <name type="scientific">Caballeronia humi</name>
    <dbReference type="NCBI Taxonomy" id="326474"/>
    <lineage>
        <taxon>Bacteria</taxon>
        <taxon>Pseudomonadati</taxon>
        <taxon>Pseudomonadota</taxon>
        <taxon>Betaproteobacteria</taxon>
        <taxon>Burkholderiales</taxon>
        <taxon>Burkholderiaceae</taxon>
        <taxon>Caballeronia</taxon>
    </lineage>
</organism>
<dbReference type="PROSITE" id="PS50893">
    <property type="entry name" value="ABC_TRANSPORTER_2"/>
    <property type="match status" value="1"/>
</dbReference>
<evidence type="ECO:0000256" key="3">
    <source>
        <dbReference type="ARBA" id="ARBA00022519"/>
    </source>
</evidence>
<evidence type="ECO:0000256" key="2">
    <source>
        <dbReference type="ARBA" id="ARBA00022475"/>
    </source>
</evidence>
<evidence type="ECO:0000313" key="8">
    <source>
        <dbReference type="Proteomes" id="UP000054977"/>
    </source>
</evidence>
<dbReference type="GO" id="GO:0016887">
    <property type="term" value="F:ATP hydrolysis activity"/>
    <property type="evidence" value="ECO:0007669"/>
    <property type="project" value="InterPro"/>
</dbReference>
<dbReference type="InterPro" id="IPR027417">
    <property type="entry name" value="P-loop_NTPase"/>
</dbReference>
<proteinExistence type="predicted"/>
<protein>
    <submittedName>
        <fullName evidence="7">ABC transporter ATP-binding protein</fullName>
    </submittedName>
</protein>
<dbReference type="STRING" id="326474.AWB65_06265"/>
<dbReference type="AlphaFoldDB" id="A0A158JCC7"/>
<dbReference type="InterPro" id="IPR017871">
    <property type="entry name" value="ABC_transporter-like_CS"/>
</dbReference>
<dbReference type="FunFam" id="3.40.50.300:FF:000425">
    <property type="entry name" value="Probable ABC transporter, ATP-binding subunit"/>
    <property type="match status" value="1"/>
</dbReference>
<evidence type="ECO:0000259" key="6">
    <source>
        <dbReference type="PROSITE" id="PS50893"/>
    </source>
</evidence>
<dbReference type="PROSITE" id="PS00211">
    <property type="entry name" value="ABC_TRANSPORTER_1"/>
    <property type="match status" value="1"/>
</dbReference>
<evidence type="ECO:0000256" key="4">
    <source>
        <dbReference type="ARBA" id="ARBA00022741"/>
    </source>
</evidence>
<dbReference type="InterPro" id="IPR008995">
    <property type="entry name" value="Mo/tungstate-bd_C_term_dom"/>
</dbReference>
<keyword evidence="5 7" id="KW-0067">ATP-binding</keyword>
<keyword evidence="8" id="KW-1185">Reference proteome</keyword>
<dbReference type="InterPro" id="IPR050093">
    <property type="entry name" value="ABC_SmlMolc_Importer"/>
</dbReference>
<dbReference type="GO" id="GO:0043190">
    <property type="term" value="C:ATP-binding cassette (ABC) transporter complex"/>
    <property type="evidence" value="ECO:0007669"/>
    <property type="project" value="InterPro"/>
</dbReference>
<keyword evidence="2" id="KW-1003">Cell membrane</keyword>
<feature type="domain" description="ABC transporter" evidence="6">
    <location>
        <begin position="6"/>
        <end position="236"/>
    </location>
</feature>
<evidence type="ECO:0000256" key="5">
    <source>
        <dbReference type="ARBA" id="ARBA00022840"/>
    </source>
</evidence>